<dbReference type="Proteomes" id="UP000642993">
    <property type="component" value="Unassembled WGS sequence"/>
</dbReference>
<feature type="domain" description="HTH tetR-type" evidence="3">
    <location>
        <begin position="11"/>
        <end position="71"/>
    </location>
</feature>
<gene>
    <name evidence="4" type="ORF">HT102_09615</name>
</gene>
<dbReference type="PROSITE" id="PS50977">
    <property type="entry name" value="HTH_TETR_2"/>
    <property type="match status" value="1"/>
</dbReference>
<dbReference type="Pfam" id="PF00440">
    <property type="entry name" value="TetR_N"/>
    <property type="match status" value="1"/>
</dbReference>
<dbReference type="Gene3D" id="1.10.357.10">
    <property type="entry name" value="Tetracycline Repressor, domain 2"/>
    <property type="match status" value="1"/>
</dbReference>
<evidence type="ECO:0000313" key="4">
    <source>
        <dbReference type="EMBL" id="MBD8506743.1"/>
    </source>
</evidence>
<sequence>MPRNRGLHDREAKRADIVGAARELFLSDGFERTSLSRLAKAVGITPNTLYWYFEDKDDILVAVLTAIVTEDAAHYASVADRPLTDRLEWLVDRLQRVGPLVSTVHERAAKSETINDWHNGFHAYAESLFAADIAAAGLSGPDADAMIRIGTFVVEGLLTHAPPPGASRAVIDQLVNAISRQPLSGGAHS</sequence>
<dbReference type="AlphaFoldDB" id="A0A927JCS3"/>
<comment type="caution">
    <text evidence="4">The sequence shown here is derived from an EMBL/GenBank/DDBJ whole genome shotgun (WGS) entry which is preliminary data.</text>
</comment>
<evidence type="ECO:0000313" key="5">
    <source>
        <dbReference type="Proteomes" id="UP000642993"/>
    </source>
</evidence>
<dbReference type="PRINTS" id="PR00455">
    <property type="entry name" value="HTHTETR"/>
</dbReference>
<dbReference type="PANTHER" id="PTHR30055:SF226">
    <property type="entry name" value="HTH-TYPE TRANSCRIPTIONAL REGULATOR PKSA"/>
    <property type="match status" value="1"/>
</dbReference>
<dbReference type="PANTHER" id="PTHR30055">
    <property type="entry name" value="HTH-TYPE TRANSCRIPTIONAL REGULATOR RUTR"/>
    <property type="match status" value="1"/>
</dbReference>
<keyword evidence="5" id="KW-1185">Reference proteome</keyword>
<feature type="DNA-binding region" description="H-T-H motif" evidence="2">
    <location>
        <begin position="34"/>
        <end position="53"/>
    </location>
</feature>
<evidence type="ECO:0000256" key="2">
    <source>
        <dbReference type="PROSITE-ProRule" id="PRU00335"/>
    </source>
</evidence>
<evidence type="ECO:0000259" key="3">
    <source>
        <dbReference type="PROSITE" id="PS50977"/>
    </source>
</evidence>
<accession>A0A927JCS3</accession>
<dbReference type="GO" id="GO:0000976">
    <property type="term" value="F:transcription cis-regulatory region binding"/>
    <property type="evidence" value="ECO:0007669"/>
    <property type="project" value="TreeGrafter"/>
</dbReference>
<dbReference type="RefSeq" id="WP_192039213.1">
    <property type="nucleotide sequence ID" value="NZ_JACYWE010000005.1"/>
</dbReference>
<keyword evidence="1 2" id="KW-0238">DNA-binding</keyword>
<name>A0A927JCS3_9ACTN</name>
<dbReference type="InterPro" id="IPR001647">
    <property type="entry name" value="HTH_TetR"/>
</dbReference>
<proteinExistence type="predicted"/>
<dbReference type="InterPro" id="IPR050109">
    <property type="entry name" value="HTH-type_TetR-like_transc_reg"/>
</dbReference>
<evidence type="ECO:0000256" key="1">
    <source>
        <dbReference type="ARBA" id="ARBA00023125"/>
    </source>
</evidence>
<reference evidence="4" key="1">
    <citation type="submission" date="2020-09" db="EMBL/GenBank/DDBJ databases">
        <title>Hoyosella lacisalsi sp. nov., a halotolerant actinobacterium isolated from soil of Lake Gudzhirganskoe.</title>
        <authorList>
            <person name="Yang Q."/>
            <person name="Guo P.Y."/>
            <person name="Liu S.W."/>
            <person name="Li F.N."/>
            <person name="Sun C.H."/>
        </authorList>
    </citation>
    <scope>NUCLEOTIDE SEQUENCE</scope>
    <source>
        <strain evidence="4">G463</strain>
    </source>
</reference>
<dbReference type="SUPFAM" id="SSF46689">
    <property type="entry name" value="Homeodomain-like"/>
    <property type="match status" value="1"/>
</dbReference>
<organism evidence="4 5">
    <name type="scientific">Lolliginicoccus lacisalsi</name>
    <dbReference type="NCBI Taxonomy" id="2742202"/>
    <lineage>
        <taxon>Bacteria</taxon>
        <taxon>Bacillati</taxon>
        <taxon>Actinomycetota</taxon>
        <taxon>Actinomycetes</taxon>
        <taxon>Mycobacteriales</taxon>
        <taxon>Hoyosellaceae</taxon>
        <taxon>Lolliginicoccus</taxon>
    </lineage>
</organism>
<dbReference type="InterPro" id="IPR009057">
    <property type="entry name" value="Homeodomain-like_sf"/>
</dbReference>
<dbReference type="GO" id="GO:0003700">
    <property type="term" value="F:DNA-binding transcription factor activity"/>
    <property type="evidence" value="ECO:0007669"/>
    <property type="project" value="TreeGrafter"/>
</dbReference>
<dbReference type="EMBL" id="JACYWE010000005">
    <property type="protein sequence ID" value="MBD8506743.1"/>
    <property type="molecule type" value="Genomic_DNA"/>
</dbReference>
<protein>
    <submittedName>
        <fullName evidence="4">TetR/AcrR family transcriptional regulator</fullName>
    </submittedName>
</protein>